<keyword evidence="3" id="KW-1185">Reference proteome</keyword>
<evidence type="ECO:0008006" key="4">
    <source>
        <dbReference type="Google" id="ProtNLM"/>
    </source>
</evidence>
<protein>
    <recommendedName>
        <fullName evidence="4">CU044_5270 family protein</fullName>
    </recommendedName>
</protein>
<dbReference type="InterPro" id="IPR047789">
    <property type="entry name" value="CU044_5270-like"/>
</dbReference>
<evidence type="ECO:0000313" key="3">
    <source>
        <dbReference type="Proteomes" id="UP000183376"/>
    </source>
</evidence>
<keyword evidence="1" id="KW-0472">Membrane</keyword>
<evidence type="ECO:0000313" key="2">
    <source>
        <dbReference type="EMBL" id="SDM74501.1"/>
    </source>
</evidence>
<feature type="transmembrane region" description="Helical" evidence="1">
    <location>
        <begin position="49"/>
        <end position="68"/>
    </location>
</feature>
<proteinExistence type="predicted"/>
<sequence length="352" mass="38383">MRDNDDRIDLAVRELAPEVPPMSEHAFDTGRERVLAGPGRRPRRSRRGLVAAAVLAVLTLGTVGVLNFSGTAPPANAEAVTLLTKAADVTADAPVGPGQYRYVKTTESRWRGVVLHGASSANCWFRTERTEETWIPADRNQDWLRRTTSTEPLETRSCTKDEAKNAPFASTEVSPWESRAKDGKFVWPASLVREGKPPAGLEPLSVRTQPAREIPPNIYHPTPEFLAGLPRDPQRLFTLLRDSTCAADVCALFGARGLLGSGQTTDELRAAVYRALTRIPGMSVADGQANLHGRIGTALRVITPEQTQDIIIDRETGDYIGDRTVRTESWGKVVESTSVASGITRELGAQPR</sequence>
<dbReference type="EMBL" id="LT629701">
    <property type="protein sequence ID" value="SDM74501.1"/>
    <property type="molecule type" value="Genomic_DNA"/>
</dbReference>
<dbReference type="NCBIfam" id="NF038083">
    <property type="entry name" value="CU044_5270_fam"/>
    <property type="match status" value="1"/>
</dbReference>
<gene>
    <name evidence="2" type="ORF">SAMN04489726_3179</name>
</gene>
<organism evidence="2 3">
    <name type="scientific">Allokutzneria albata</name>
    <name type="common">Kibdelosporangium albatum</name>
    <dbReference type="NCBI Taxonomy" id="211114"/>
    <lineage>
        <taxon>Bacteria</taxon>
        <taxon>Bacillati</taxon>
        <taxon>Actinomycetota</taxon>
        <taxon>Actinomycetes</taxon>
        <taxon>Pseudonocardiales</taxon>
        <taxon>Pseudonocardiaceae</taxon>
        <taxon>Allokutzneria</taxon>
    </lineage>
</organism>
<accession>A0A1G9VRA2</accession>
<keyword evidence="1" id="KW-0812">Transmembrane</keyword>
<dbReference type="AlphaFoldDB" id="A0A1G9VRA2"/>
<dbReference type="RefSeq" id="WP_030431353.1">
    <property type="nucleotide sequence ID" value="NZ_JOEF01000019.1"/>
</dbReference>
<dbReference type="Proteomes" id="UP000183376">
    <property type="component" value="Chromosome I"/>
</dbReference>
<dbReference type="OrthoDB" id="3387554at2"/>
<dbReference type="STRING" id="211114.SAMN04489726_3179"/>
<name>A0A1G9VRA2_ALLAB</name>
<dbReference type="eggNOG" id="ENOG502ZPH5">
    <property type="taxonomic scope" value="Bacteria"/>
</dbReference>
<evidence type="ECO:0000256" key="1">
    <source>
        <dbReference type="SAM" id="Phobius"/>
    </source>
</evidence>
<keyword evidence="1" id="KW-1133">Transmembrane helix</keyword>
<reference evidence="2 3" key="1">
    <citation type="submission" date="2016-10" db="EMBL/GenBank/DDBJ databases">
        <authorList>
            <person name="de Groot N.N."/>
        </authorList>
    </citation>
    <scope>NUCLEOTIDE SEQUENCE [LARGE SCALE GENOMIC DNA]</scope>
    <source>
        <strain evidence="2 3">DSM 44149</strain>
    </source>
</reference>